<gene>
    <name evidence="5" type="ORF">D9T17_08665</name>
</gene>
<feature type="region of interest" description="Disordered" evidence="3">
    <location>
        <begin position="1184"/>
        <end position="1229"/>
    </location>
</feature>
<dbReference type="InterPro" id="IPR036641">
    <property type="entry name" value="HPT_dom_sf"/>
</dbReference>
<dbReference type="Proteomes" id="UP000275910">
    <property type="component" value="Unassembled WGS sequence"/>
</dbReference>
<evidence type="ECO:0000256" key="3">
    <source>
        <dbReference type="SAM" id="MobiDB-lite"/>
    </source>
</evidence>
<organism evidence="5 6">
    <name type="scientific">Lysobacter enzymogenes</name>
    <dbReference type="NCBI Taxonomy" id="69"/>
    <lineage>
        <taxon>Bacteria</taxon>
        <taxon>Pseudomonadati</taxon>
        <taxon>Pseudomonadota</taxon>
        <taxon>Gammaproteobacteria</taxon>
        <taxon>Lysobacterales</taxon>
        <taxon>Lysobacteraceae</taxon>
        <taxon>Lysobacter</taxon>
    </lineage>
</organism>
<feature type="region of interest" description="Disordered" evidence="3">
    <location>
        <begin position="1245"/>
        <end position="1288"/>
    </location>
</feature>
<evidence type="ECO:0000256" key="1">
    <source>
        <dbReference type="ARBA" id="ARBA00023012"/>
    </source>
</evidence>
<evidence type="ECO:0000313" key="6">
    <source>
        <dbReference type="Proteomes" id="UP000275910"/>
    </source>
</evidence>
<feature type="compositionally biased region" description="Low complexity" evidence="3">
    <location>
        <begin position="577"/>
        <end position="599"/>
    </location>
</feature>
<dbReference type="InterPro" id="IPR008207">
    <property type="entry name" value="Sig_transdc_His_kin_Hpt_dom"/>
</dbReference>
<dbReference type="GO" id="GO:0004672">
    <property type="term" value="F:protein kinase activity"/>
    <property type="evidence" value="ECO:0007669"/>
    <property type="project" value="UniProtKB-ARBA"/>
</dbReference>
<dbReference type="PANTHER" id="PTHR43395:SF10">
    <property type="entry name" value="CHEMOTAXIS PROTEIN CHEA"/>
    <property type="match status" value="1"/>
</dbReference>
<feature type="modified residue" description="Phosphohistidine" evidence="2">
    <location>
        <position position="741"/>
    </location>
</feature>
<accession>A0A3N2RJK6</accession>
<dbReference type="PANTHER" id="PTHR43395">
    <property type="entry name" value="SENSOR HISTIDINE KINASE CHEA"/>
    <property type="match status" value="1"/>
</dbReference>
<dbReference type="GO" id="GO:0000160">
    <property type="term" value="P:phosphorelay signal transduction system"/>
    <property type="evidence" value="ECO:0007669"/>
    <property type="project" value="UniProtKB-KW"/>
</dbReference>
<dbReference type="InterPro" id="IPR051315">
    <property type="entry name" value="Bact_Chemotaxis_CheA"/>
</dbReference>
<evidence type="ECO:0000313" key="5">
    <source>
        <dbReference type="EMBL" id="ROU07589.1"/>
    </source>
</evidence>
<dbReference type="Pfam" id="PF26379">
    <property type="entry name" value="FimL_2nd"/>
    <property type="match status" value="1"/>
</dbReference>
<dbReference type="Pfam" id="PF01627">
    <property type="entry name" value="Hpt"/>
    <property type="match status" value="2"/>
</dbReference>
<keyword evidence="1" id="KW-0902">Two-component regulatory system</keyword>
<evidence type="ECO:0000256" key="2">
    <source>
        <dbReference type="PROSITE-ProRule" id="PRU00110"/>
    </source>
</evidence>
<feature type="region of interest" description="Disordered" evidence="3">
    <location>
        <begin position="1010"/>
        <end position="1030"/>
    </location>
</feature>
<dbReference type="PROSITE" id="PS50894">
    <property type="entry name" value="HPT"/>
    <property type="match status" value="1"/>
</dbReference>
<feature type="compositionally biased region" description="Basic and acidic residues" evidence="3">
    <location>
        <begin position="1248"/>
        <end position="1288"/>
    </location>
</feature>
<feature type="region of interest" description="Disordered" evidence="3">
    <location>
        <begin position="577"/>
        <end position="601"/>
    </location>
</feature>
<protein>
    <recommendedName>
        <fullName evidence="4">HPt domain-containing protein</fullName>
    </recommendedName>
</protein>
<dbReference type="SUPFAM" id="SSF47226">
    <property type="entry name" value="Histidine-containing phosphotransfer domain, HPT domain"/>
    <property type="match status" value="4"/>
</dbReference>
<keyword evidence="2" id="KW-0597">Phosphoprotein</keyword>
<sequence>MTALREAIDTTTLGWIKPELDETLRQARQEIEAFAEDPADAARMRACANHLHQVHGTLRMVELYAPAMVAEEMERLALALQQGGVHDRDEACAALMRGVVLLPDYLERLQGGHRDIPIVLLPLLNELRATRGESGLNESVLFAPNLDRPLPAHLPPPLPVGAAGGRNASAPHLASLREALAAWPEDGAPGKVVQLASAIDGLLAEAVLEPVRRMLWVASAVAHAVRDGALPPTRALRQAFGGVEREARQLLSDDGFSAPRGEPAAEPTRQLLYHVAHSDGRHPALDDLRQTFELASQLPSESELEHARGSLSGRNRALLDTVAAAIKEDLLRVKDALDLHLRTNQTDPGELRPQVEALARVSDTLGMMGLGMARTVVLQQRDAMNEIVEGRRAADEGTLLDVAGALLYVDASLDDQVSRLGLPDDKAEEDLLAGEARKVLDVVAREAIANFGDARQSFVAFVETKWDHEELSEVPRVLDEVAGALRMIELPLAADYLTGVKRYTEVELIGRRRVPSGQQLDTLADALASLEYYLEALREQRPNRDDILDIARQSLEALRYWPLPDVIRIEPPTEAAASAPAASAPAQPADAPQSPAAEALPPQIPVAPEWGLAEIEAPQRADGEPLSIDTEHGAAQYASAFDAEPSQAPAAEPADLTERVSGGLVNTALVEAVPSAPPSFLTPSGGAHGGFEQVDDIDDEVREIFLEEFEEEIGNLEQLLPAWREAPDDLARVQPVRRVFHTLKGSGRLVGAKTLGEFSWKIENLLNRVREHGRVASPQVLDLVEHAYRALPAFYAALRNEAPLSVDVAGLEAHADLLASGEEAFYQPPASAPAVEAAAEDAVAAPVADGPYVPASVDPVLLEILDGEVAGHLVTIESWLAASRVRPQPANDALQRSIHTMNGAFAMTEVPVITDVTGPTEAYVKRLLASGAPASAEGVDAMDAVAAAIRTTIQALKSATPHVPLFLGLPERIAALRDSLPDARLPMIADEFDEPSANEVAGELSATDLSAFQGEGPGGAEAPAGRSDGRRTSEFTIDFASFAGSLGQSDATLERAAAERQAEAERLDAARIAAEQQAEAERLEAERIAAEQAEAERLEAERIAAERAEAERLEAERIAAERAEAERLEAERVAAEQAEAERLEAERIAAERAEAERLEAERIAAEQAEAERLEAERIAAEQAEAERLEAERVAAEQAEAERLEAERTAAEQAEAERAAAQKAEADRLAEEERLEYERLEAQYAAEAEAARQEAERAEAEKAEAERLAAERVAAEQAEAERLAAEQAEAERLEAERLAAEQAEAERLEAERLAAEQAEAERLEAERLAAEQAEAERLEAERLAAEQAEAERLEAERLAAEQAEAERLEAERLAAEQA</sequence>
<dbReference type="CDD" id="cd00088">
    <property type="entry name" value="HPT"/>
    <property type="match status" value="1"/>
</dbReference>
<feature type="domain" description="HPt" evidence="4">
    <location>
        <begin position="694"/>
        <end position="801"/>
    </location>
</feature>
<reference evidence="5 6" key="1">
    <citation type="submission" date="2018-10" db="EMBL/GenBank/DDBJ databases">
        <title>The genome of Lysobacter enzymogenes OH11.</title>
        <authorList>
            <person name="Liu F."/>
            <person name="Zhao Y."/>
            <person name="Qian G."/>
            <person name="Chen Y."/>
            <person name="Xu H."/>
        </authorList>
    </citation>
    <scope>NUCLEOTIDE SEQUENCE [LARGE SCALE GENOMIC DNA]</scope>
    <source>
        <strain evidence="5 6">OH11</strain>
    </source>
</reference>
<proteinExistence type="predicted"/>
<dbReference type="EMBL" id="RCTY01000021">
    <property type="protein sequence ID" value="ROU07589.1"/>
    <property type="molecule type" value="Genomic_DNA"/>
</dbReference>
<evidence type="ECO:0000259" key="4">
    <source>
        <dbReference type="PROSITE" id="PS50894"/>
    </source>
</evidence>
<name>A0A3N2RJK6_LYSEN</name>
<dbReference type="InterPro" id="IPR058661">
    <property type="entry name" value="FimL_2nd"/>
</dbReference>
<dbReference type="Gene3D" id="1.20.120.160">
    <property type="entry name" value="HPT domain"/>
    <property type="match status" value="3"/>
</dbReference>
<dbReference type="SMART" id="SM00073">
    <property type="entry name" value="HPT"/>
    <property type="match status" value="1"/>
</dbReference>
<comment type="caution">
    <text evidence="5">The sequence shown here is derived from an EMBL/GenBank/DDBJ whole genome shotgun (WGS) entry which is preliminary data.</text>
</comment>